<comment type="caution">
    <text evidence="1">The sequence shown here is derived from an EMBL/GenBank/DDBJ whole genome shotgun (WGS) entry which is preliminary data.</text>
</comment>
<accession>A0A0F9S4S0</accession>
<proteinExistence type="predicted"/>
<reference evidence="1" key="1">
    <citation type="journal article" date="2015" name="Nature">
        <title>Complex archaea that bridge the gap between prokaryotes and eukaryotes.</title>
        <authorList>
            <person name="Spang A."/>
            <person name="Saw J.H."/>
            <person name="Jorgensen S.L."/>
            <person name="Zaremba-Niedzwiedzka K."/>
            <person name="Martijn J."/>
            <person name="Lind A.E."/>
            <person name="van Eijk R."/>
            <person name="Schleper C."/>
            <person name="Guy L."/>
            <person name="Ettema T.J."/>
        </authorList>
    </citation>
    <scope>NUCLEOTIDE SEQUENCE</scope>
</reference>
<gene>
    <name evidence="1" type="ORF">LCGC14_0896160</name>
</gene>
<sequence>MTRSKNWTKQEDEYIRANWEQRTNREIAEALGRPLGSLGPRAYYVLGLPLKGPTYVRKFMSAEDPRVADRVQLFLQLLADGQYKYHAYTQARLSSTTLAGLMERDESFRCKVETIQQRLAKTKQCSICAAVKSSNEFRHLRLTCLSCDTSKYKNWLKTLRGRLSRMVRSARERDDECDLTMKYMADRWEKQQGLCYYTGEPMKFSASKRDPDTISIDRLVPVRGYRAGNVVLCRLVVNQLKYTMTPKQFVNTCRLIVEVHDAQLSEM</sequence>
<name>A0A0F9S4S0_9ZZZZ</name>
<dbReference type="EMBL" id="LAZR01002892">
    <property type="protein sequence ID" value="KKN24308.1"/>
    <property type="molecule type" value="Genomic_DNA"/>
</dbReference>
<protein>
    <submittedName>
        <fullName evidence="1">Uncharacterized protein</fullName>
    </submittedName>
</protein>
<organism evidence="1">
    <name type="scientific">marine sediment metagenome</name>
    <dbReference type="NCBI Taxonomy" id="412755"/>
    <lineage>
        <taxon>unclassified sequences</taxon>
        <taxon>metagenomes</taxon>
        <taxon>ecological metagenomes</taxon>
    </lineage>
</organism>
<evidence type="ECO:0000313" key="1">
    <source>
        <dbReference type="EMBL" id="KKN24308.1"/>
    </source>
</evidence>
<dbReference type="AlphaFoldDB" id="A0A0F9S4S0"/>
<dbReference type="Gene3D" id="3.30.40.220">
    <property type="match status" value="1"/>
</dbReference>